<dbReference type="Proteomes" id="UP000837857">
    <property type="component" value="Chromosome 18"/>
</dbReference>
<dbReference type="EMBL" id="OW152830">
    <property type="protein sequence ID" value="CAH2048709.1"/>
    <property type="molecule type" value="Genomic_DNA"/>
</dbReference>
<sequence length="133" mass="14755">MYYPSQNDENIDIPVTGFLFNHGSQGVPDSLNLSESTMGLEEVDGEFPHCIDSNILLSPKADVTIEVTDNVQMSSQELPNFMTGVRKTGFSFFGWSSTDSKPKSNVQNEDGNFNFNFVGEEKKGRGGLFNIFK</sequence>
<organism evidence="1 2">
    <name type="scientific">Iphiclides podalirius</name>
    <name type="common">scarce swallowtail</name>
    <dbReference type="NCBI Taxonomy" id="110791"/>
    <lineage>
        <taxon>Eukaryota</taxon>
        <taxon>Metazoa</taxon>
        <taxon>Ecdysozoa</taxon>
        <taxon>Arthropoda</taxon>
        <taxon>Hexapoda</taxon>
        <taxon>Insecta</taxon>
        <taxon>Pterygota</taxon>
        <taxon>Neoptera</taxon>
        <taxon>Endopterygota</taxon>
        <taxon>Lepidoptera</taxon>
        <taxon>Glossata</taxon>
        <taxon>Ditrysia</taxon>
        <taxon>Papilionoidea</taxon>
        <taxon>Papilionidae</taxon>
        <taxon>Papilioninae</taxon>
        <taxon>Iphiclides</taxon>
    </lineage>
</organism>
<protein>
    <submittedName>
        <fullName evidence="1">Uncharacterized protein</fullName>
    </submittedName>
</protein>
<accession>A0ABN8I8L1</accession>
<feature type="non-terminal residue" evidence="1">
    <location>
        <position position="1"/>
    </location>
</feature>
<evidence type="ECO:0000313" key="2">
    <source>
        <dbReference type="Proteomes" id="UP000837857"/>
    </source>
</evidence>
<proteinExistence type="predicted"/>
<evidence type="ECO:0000313" key="1">
    <source>
        <dbReference type="EMBL" id="CAH2048709.1"/>
    </source>
</evidence>
<reference evidence="1" key="1">
    <citation type="submission" date="2022-03" db="EMBL/GenBank/DDBJ databases">
        <authorList>
            <person name="Martin H S."/>
        </authorList>
    </citation>
    <scope>NUCLEOTIDE SEQUENCE</scope>
</reference>
<keyword evidence="2" id="KW-1185">Reference proteome</keyword>
<gene>
    <name evidence="1" type="ORF">IPOD504_LOCUS6307</name>
</gene>
<name>A0ABN8I8L1_9NEOP</name>